<dbReference type="Gene3D" id="1.10.472.10">
    <property type="entry name" value="Cyclin-like"/>
    <property type="match status" value="2"/>
</dbReference>
<evidence type="ECO:0000313" key="4">
    <source>
        <dbReference type="Proteomes" id="UP000887567"/>
    </source>
</evidence>
<dbReference type="InterPro" id="IPR039361">
    <property type="entry name" value="Cyclin"/>
</dbReference>
<evidence type="ECO:0000256" key="1">
    <source>
        <dbReference type="RuleBase" id="RU000383"/>
    </source>
</evidence>
<dbReference type="AlphaFoldDB" id="A0A913Y5N5"/>
<dbReference type="GeneID" id="110252605"/>
<dbReference type="InterPro" id="IPR006671">
    <property type="entry name" value="Cyclin_N"/>
</dbReference>
<dbReference type="InterPro" id="IPR013763">
    <property type="entry name" value="Cyclin-like_dom"/>
</dbReference>
<dbReference type="InterPro" id="IPR036915">
    <property type="entry name" value="Cyclin-like_sf"/>
</dbReference>
<dbReference type="SMART" id="SM00385">
    <property type="entry name" value="CYCLIN"/>
    <property type="match status" value="1"/>
</dbReference>
<protein>
    <recommendedName>
        <fullName evidence="2">Cyclin-like domain-containing protein</fullName>
    </recommendedName>
</protein>
<feature type="domain" description="Cyclin-like" evidence="2">
    <location>
        <begin position="53"/>
        <end position="139"/>
    </location>
</feature>
<dbReference type="PANTHER" id="PTHR10177">
    <property type="entry name" value="CYCLINS"/>
    <property type="match status" value="1"/>
</dbReference>
<name>A0A913Y5N5_EXADI</name>
<proteinExistence type="inferred from homology"/>
<evidence type="ECO:0000313" key="3">
    <source>
        <dbReference type="EnsemblMetazoa" id="XP_020915103.1"/>
    </source>
</evidence>
<keyword evidence="1" id="KW-0195">Cyclin</keyword>
<reference evidence="3" key="1">
    <citation type="submission" date="2022-11" db="UniProtKB">
        <authorList>
            <consortium name="EnsemblMetazoa"/>
        </authorList>
    </citation>
    <scope>IDENTIFICATION</scope>
</reference>
<comment type="similarity">
    <text evidence="1">Belongs to the cyclin family.</text>
</comment>
<dbReference type="Proteomes" id="UP000887567">
    <property type="component" value="Unplaced"/>
</dbReference>
<evidence type="ECO:0000259" key="2">
    <source>
        <dbReference type="SMART" id="SM00385"/>
    </source>
</evidence>
<dbReference type="KEGG" id="epa:110252605"/>
<dbReference type="EnsemblMetazoa" id="XM_021059444.2">
    <property type="protein sequence ID" value="XP_020915103.1"/>
    <property type="gene ID" value="LOC110252605"/>
</dbReference>
<organism evidence="3 4">
    <name type="scientific">Exaiptasia diaphana</name>
    <name type="common">Tropical sea anemone</name>
    <name type="synonym">Aiptasia pulchella</name>
    <dbReference type="NCBI Taxonomy" id="2652724"/>
    <lineage>
        <taxon>Eukaryota</taxon>
        <taxon>Metazoa</taxon>
        <taxon>Cnidaria</taxon>
        <taxon>Anthozoa</taxon>
        <taxon>Hexacorallia</taxon>
        <taxon>Actiniaria</taxon>
        <taxon>Aiptasiidae</taxon>
        <taxon>Exaiptasia</taxon>
    </lineage>
</organism>
<dbReference type="OrthoDB" id="769138at2759"/>
<dbReference type="OMA" id="CKGEEME"/>
<dbReference type="Pfam" id="PF00134">
    <property type="entry name" value="Cyclin_N"/>
    <property type="match status" value="1"/>
</dbReference>
<dbReference type="FunFam" id="1.10.472.10:FF:000006">
    <property type="entry name" value="Cyclin I"/>
    <property type="match status" value="1"/>
</dbReference>
<dbReference type="SUPFAM" id="SSF47954">
    <property type="entry name" value="Cyclin-like"/>
    <property type="match status" value="1"/>
</dbReference>
<accession>A0A913Y5N5</accession>
<sequence>MCIAPKLNTDRLANVLEENIQKENGESYFLRIFHILQNQGSEITPALYSNTVRWIWLLNHDFEYLPDTFSLTVSILDRFLSLVKAKPKYLRCIAITAYFLAIKTMEEDENIPSLAELVKVSECGCTPSDVLRMERIILSKLQWTLNTTTPLSFLQLYGALVFSSCEVIKHNMAPTQHLNDLTVKLEDCLCNFQFTQFKGSVLALALLSQELESLSPRWLAVVIELQKLTGVDFGELIRCRELIHDVFDHNIPHVLPRKSRLSKPAYKHSLATIPECPEDVFSFLPEHLQPGMQTLTVTSIDSFSADPQPLRDELKRLRNIAVGVLSDEDSTPVTKRRRAELAMACGQQSQQGCGGCTSGVHTLQAVAL</sequence>
<dbReference type="RefSeq" id="XP_020915103.1">
    <property type="nucleotide sequence ID" value="XM_021059444.2"/>
</dbReference>
<keyword evidence="4" id="KW-1185">Reference proteome</keyword>